<dbReference type="KEGG" id="blac:94344301"/>
<gene>
    <name evidence="1" type="ORF">CCR75_000523</name>
</gene>
<proteinExistence type="predicted"/>
<name>A0A976IK03_BRELC</name>
<dbReference type="AlphaFoldDB" id="A0A976IK03"/>
<dbReference type="GeneID" id="94344301"/>
<organism evidence="1 2">
    <name type="scientific">Bremia lactucae</name>
    <name type="common">Lettuce downy mildew</name>
    <dbReference type="NCBI Taxonomy" id="4779"/>
    <lineage>
        <taxon>Eukaryota</taxon>
        <taxon>Sar</taxon>
        <taxon>Stramenopiles</taxon>
        <taxon>Oomycota</taxon>
        <taxon>Peronosporomycetes</taxon>
        <taxon>Peronosporales</taxon>
        <taxon>Peronosporaceae</taxon>
        <taxon>Bremia</taxon>
    </lineage>
</organism>
<reference evidence="1 2" key="1">
    <citation type="journal article" date="2021" name="Genome Biol.">
        <title>AFLAP: assembly-free linkage analysis pipeline using k-mers from genome sequencing data.</title>
        <authorList>
            <person name="Fletcher K."/>
            <person name="Zhang L."/>
            <person name="Gil J."/>
            <person name="Han R."/>
            <person name="Cavanaugh K."/>
            <person name="Michelmore R."/>
        </authorList>
    </citation>
    <scope>NUCLEOTIDE SEQUENCE [LARGE SCALE GENOMIC DNA]</scope>
    <source>
        <strain evidence="1 2">SF5</strain>
    </source>
</reference>
<evidence type="ECO:0000313" key="2">
    <source>
        <dbReference type="Proteomes" id="UP000294530"/>
    </source>
</evidence>
<dbReference type="RefSeq" id="XP_067822716.1">
    <property type="nucleotide sequence ID" value="XM_067958630.1"/>
</dbReference>
<sequence>MDSDKSSFNAGISANSDTRQNWLNYSTDYRNYSRSTERLGTVPSHSESDQRRCLSTRAYDDVCISTKLRDMPNSRRGRPRLPHQQLRLADPSFTRNNLLPIQQ</sequence>
<comment type="caution">
    <text evidence="1">The sequence shown here is derived from an EMBL/GenBank/DDBJ whole genome shotgun (WGS) entry which is preliminary data.</text>
</comment>
<dbReference type="EMBL" id="SHOA02000001">
    <property type="protein sequence ID" value="TDH73217.1"/>
    <property type="molecule type" value="Genomic_DNA"/>
</dbReference>
<protein>
    <submittedName>
        <fullName evidence="1">Uncharacterized protein</fullName>
    </submittedName>
</protein>
<evidence type="ECO:0000313" key="1">
    <source>
        <dbReference type="EMBL" id="TDH73217.1"/>
    </source>
</evidence>
<accession>A0A976IK03</accession>
<keyword evidence="2" id="KW-1185">Reference proteome</keyword>
<dbReference type="Proteomes" id="UP000294530">
    <property type="component" value="Unassembled WGS sequence"/>
</dbReference>